<dbReference type="EMBL" id="LR796681">
    <property type="protein sequence ID" value="CAB4158799.1"/>
    <property type="molecule type" value="Genomic_DNA"/>
</dbReference>
<protein>
    <submittedName>
        <fullName evidence="2">Uncharacterized protein</fullName>
    </submittedName>
</protein>
<name>A0A6J5MG32_9CAUD</name>
<feature type="region of interest" description="Disordered" evidence="1">
    <location>
        <begin position="87"/>
        <end position="106"/>
    </location>
</feature>
<evidence type="ECO:0000313" key="3">
    <source>
        <dbReference type="EMBL" id="CAB4158799.1"/>
    </source>
</evidence>
<gene>
    <name evidence="2" type="ORF">UFOVP433_31</name>
    <name evidence="3" type="ORF">UFOVP702_34</name>
</gene>
<dbReference type="EMBL" id="LR796410">
    <property type="protein sequence ID" value="CAB4142699.1"/>
    <property type="molecule type" value="Genomic_DNA"/>
</dbReference>
<organism evidence="2">
    <name type="scientific">uncultured Caudovirales phage</name>
    <dbReference type="NCBI Taxonomy" id="2100421"/>
    <lineage>
        <taxon>Viruses</taxon>
        <taxon>Duplodnaviria</taxon>
        <taxon>Heunggongvirae</taxon>
        <taxon>Uroviricota</taxon>
        <taxon>Caudoviricetes</taxon>
        <taxon>Peduoviridae</taxon>
        <taxon>Maltschvirus</taxon>
        <taxon>Maltschvirus maltsch</taxon>
    </lineage>
</organism>
<accession>A0A6J5MG32</accession>
<reference evidence="2" key="1">
    <citation type="submission" date="2020-04" db="EMBL/GenBank/DDBJ databases">
        <authorList>
            <person name="Chiriac C."/>
            <person name="Salcher M."/>
            <person name="Ghai R."/>
            <person name="Kavagutti S V."/>
        </authorList>
    </citation>
    <scope>NUCLEOTIDE SEQUENCE</scope>
</reference>
<evidence type="ECO:0000256" key="1">
    <source>
        <dbReference type="SAM" id="MobiDB-lite"/>
    </source>
</evidence>
<proteinExistence type="predicted"/>
<evidence type="ECO:0000313" key="2">
    <source>
        <dbReference type="EMBL" id="CAB4142699.1"/>
    </source>
</evidence>
<sequence>MIPKLQISVPHIDGVSGTFPVTPWVIDQWEQMAKASFMKTFATAESADVGHIYLLAFLAERQAGGTVASWREGFIKSLENVPTVEVIQDDPKEETPAESFGDSSSE</sequence>